<name>A0AAV5V6X2_9BILA</name>
<accession>A0AAV5V6X2</accession>
<evidence type="ECO:0000256" key="1">
    <source>
        <dbReference type="SAM" id="Coils"/>
    </source>
</evidence>
<sequence>MEKTQPNKRSRAVKSEGTMETLSNCDELEEANKKIEVLEKRFKLACAKVREEQLRAEEAESRLDKKLDNPLDMQQENIKLHEKVGELQREFDAEKYKKKIEIEDLSKEINRLKMEAEISDQYNKKRLEIMSNEIETMKGRGERWSERGKQLEEELKREKEEKEKNFELTNEVCRAKREAEEFAAAAALESTNRIEELERENERLRMREEEMNKSIKDQLEEEKENNRKEVGELTREIDKLKSEADHAANASLERSLEDEKKKKKRVMENLEDLSTKKLILDPFSSSSLNVDLESSQSIRRKSAREVLYERLRRKNE</sequence>
<feature type="coiled-coil region" evidence="1">
    <location>
        <begin position="28"/>
        <end position="69"/>
    </location>
</feature>
<feature type="compositionally biased region" description="Basic and acidic residues" evidence="2">
    <location>
        <begin position="193"/>
        <end position="246"/>
    </location>
</feature>
<evidence type="ECO:0000313" key="4">
    <source>
        <dbReference type="Proteomes" id="UP001432322"/>
    </source>
</evidence>
<feature type="compositionally biased region" description="Basic residues" evidence="2">
    <location>
        <begin position="1"/>
        <end position="12"/>
    </location>
</feature>
<proteinExistence type="predicted"/>
<feature type="region of interest" description="Disordered" evidence="2">
    <location>
        <begin position="1"/>
        <end position="21"/>
    </location>
</feature>
<feature type="region of interest" description="Disordered" evidence="2">
    <location>
        <begin position="193"/>
        <end position="265"/>
    </location>
</feature>
<comment type="caution">
    <text evidence="3">The sequence shown here is derived from an EMBL/GenBank/DDBJ whole genome shotgun (WGS) entry which is preliminary data.</text>
</comment>
<dbReference type="Proteomes" id="UP001432322">
    <property type="component" value="Unassembled WGS sequence"/>
</dbReference>
<dbReference type="EMBL" id="BTSY01000002">
    <property type="protein sequence ID" value="GMT15376.1"/>
    <property type="molecule type" value="Genomic_DNA"/>
</dbReference>
<evidence type="ECO:0000313" key="3">
    <source>
        <dbReference type="EMBL" id="GMT15376.1"/>
    </source>
</evidence>
<organism evidence="3 4">
    <name type="scientific">Pristionchus fissidentatus</name>
    <dbReference type="NCBI Taxonomy" id="1538716"/>
    <lineage>
        <taxon>Eukaryota</taxon>
        <taxon>Metazoa</taxon>
        <taxon>Ecdysozoa</taxon>
        <taxon>Nematoda</taxon>
        <taxon>Chromadorea</taxon>
        <taxon>Rhabditida</taxon>
        <taxon>Rhabditina</taxon>
        <taxon>Diplogasteromorpha</taxon>
        <taxon>Diplogasteroidea</taxon>
        <taxon>Neodiplogasteridae</taxon>
        <taxon>Pristionchus</taxon>
    </lineage>
</organism>
<gene>
    <name evidence="3" type="ORF">PFISCL1PPCAC_6673</name>
</gene>
<keyword evidence="1" id="KW-0175">Coiled coil</keyword>
<evidence type="ECO:0000256" key="2">
    <source>
        <dbReference type="SAM" id="MobiDB-lite"/>
    </source>
</evidence>
<keyword evidence="4" id="KW-1185">Reference proteome</keyword>
<dbReference type="AlphaFoldDB" id="A0AAV5V6X2"/>
<protein>
    <submittedName>
        <fullName evidence="3">Uncharacterized protein</fullName>
    </submittedName>
</protein>
<reference evidence="3" key="1">
    <citation type="submission" date="2023-10" db="EMBL/GenBank/DDBJ databases">
        <title>Genome assembly of Pristionchus species.</title>
        <authorList>
            <person name="Yoshida K."/>
            <person name="Sommer R.J."/>
        </authorList>
    </citation>
    <scope>NUCLEOTIDE SEQUENCE</scope>
    <source>
        <strain evidence="3">RS5133</strain>
    </source>
</reference>